<sequence length="315" mass="35670">MIGRKAVLSIVPRSESVLARAQIEMRSGKSRLIDNLLQGLSKRDPDLDQDLMQCGLGIQSCYKPQTIAKVLFSKPALLLVVSGSKEMLLPNKRYVAKSGEFLIVPADTEFWIGKYPDEATGIYQGLGFRFDIETIQEFQKSFGQGIENWNLAPHWHAPASESSLEWVAHWLDWSRKYPVSIQIQRHRLVELLLLFAQAGLAGNILVSRSPSWRQRVSQMLGVDPARAWRCKEVCKALGVSESAMRRRLQVEGTNFRELLEEVRLMSGLTMVQETHLTICQVADAVGYQSQSRFTDRFKERFGVTPTALRRSGQAY</sequence>
<keyword evidence="1" id="KW-0805">Transcription regulation</keyword>
<reference evidence="5 6" key="1">
    <citation type="submission" date="2015-07" db="EMBL/GenBank/DDBJ databases">
        <title>Whole genome sequencing of Bosea vaviloviae isolated from cave pool.</title>
        <authorList>
            <person name="Tan N.E.H."/>
            <person name="Lee Y.P."/>
            <person name="Gan H.M."/>
            <person name="Barton H."/>
            <person name="Savka M.A."/>
        </authorList>
    </citation>
    <scope>NUCLEOTIDE SEQUENCE [LARGE SCALE GENOMIC DNA]</scope>
    <source>
        <strain evidence="5 6">SD260</strain>
    </source>
</reference>
<keyword evidence="6" id="KW-1185">Reference proteome</keyword>
<keyword evidence="3" id="KW-0804">Transcription</keyword>
<dbReference type="SMART" id="SM00342">
    <property type="entry name" value="HTH_ARAC"/>
    <property type="match status" value="1"/>
</dbReference>
<dbReference type="PRINTS" id="PR00032">
    <property type="entry name" value="HTHARAC"/>
</dbReference>
<dbReference type="PROSITE" id="PS00041">
    <property type="entry name" value="HTH_ARAC_FAMILY_1"/>
    <property type="match status" value="1"/>
</dbReference>
<evidence type="ECO:0000256" key="3">
    <source>
        <dbReference type="ARBA" id="ARBA00023163"/>
    </source>
</evidence>
<dbReference type="InterPro" id="IPR009594">
    <property type="entry name" value="Tscrpt_reg_HTH_AraC_N"/>
</dbReference>
<dbReference type="PATRIC" id="fig|1526658.3.peg.4722"/>
<dbReference type="PANTHER" id="PTHR47894:SF4">
    <property type="entry name" value="HTH-TYPE TRANSCRIPTIONAL REGULATOR GADX"/>
    <property type="match status" value="1"/>
</dbReference>
<dbReference type="GO" id="GO:0005829">
    <property type="term" value="C:cytosol"/>
    <property type="evidence" value="ECO:0007669"/>
    <property type="project" value="TreeGrafter"/>
</dbReference>
<dbReference type="InterPro" id="IPR018062">
    <property type="entry name" value="HTH_AraC-typ_CS"/>
</dbReference>
<proteinExistence type="predicted"/>
<evidence type="ECO:0000256" key="1">
    <source>
        <dbReference type="ARBA" id="ARBA00023015"/>
    </source>
</evidence>
<keyword evidence="2" id="KW-0238">DNA-binding</keyword>
<dbReference type="SUPFAM" id="SSF46689">
    <property type="entry name" value="Homeodomain-like"/>
    <property type="match status" value="1"/>
</dbReference>
<organism evidence="5 6">
    <name type="scientific">Bosea vaviloviae</name>
    <dbReference type="NCBI Taxonomy" id="1526658"/>
    <lineage>
        <taxon>Bacteria</taxon>
        <taxon>Pseudomonadati</taxon>
        <taxon>Pseudomonadota</taxon>
        <taxon>Alphaproteobacteria</taxon>
        <taxon>Hyphomicrobiales</taxon>
        <taxon>Boseaceae</taxon>
        <taxon>Bosea</taxon>
    </lineage>
</organism>
<dbReference type="PANTHER" id="PTHR47894">
    <property type="entry name" value="HTH-TYPE TRANSCRIPTIONAL REGULATOR GADX"/>
    <property type="match status" value="1"/>
</dbReference>
<dbReference type="RefSeq" id="WP_054211410.1">
    <property type="nucleotide sequence ID" value="NZ_LGSZ01000063.1"/>
</dbReference>
<dbReference type="InterPro" id="IPR009057">
    <property type="entry name" value="Homeodomain-like_sf"/>
</dbReference>
<dbReference type="EMBL" id="LGSZ01000063">
    <property type="protein sequence ID" value="KPH76971.1"/>
    <property type="molecule type" value="Genomic_DNA"/>
</dbReference>
<dbReference type="GO" id="GO:0000976">
    <property type="term" value="F:transcription cis-regulatory region binding"/>
    <property type="evidence" value="ECO:0007669"/>
    <property type="project" value="TreeGrafter"/>
</dbReference>
<protein>
    <recommendedName>
        <fullName evidence="4">HTH araC/xylS-type domain-containing protein</fullName>
    </recommendedName>
</protein>
<accession>A0A0N1F045</accession>
<comment type="caution">
    <text evidence="5">The sequence shown here is derived from an EMBL/GenBank/DDBJ whole genome shotgun (WGS) entry which is preliminary data.</text>
</comment>
<dbReference type="InterPro" id="IPR018060">
    <property type="entry name" value="HTH_AraC"/>
</dbReference>
<dbReference type="InterPro" id="IPR037923">
    <property type="entry name" value="HTH-like"/>
</dbReference>
<dbReference type="Proteomes" id="UP000037822">
    <property type="component" value="Unassembled WGS sequence"/>
</dbReference>
<evidence type="ECO:0000313" key="5">
    <source>
        <dbReference type="EMBL" id="KPH76971.1"/>
    </source>
</evidence>
<dbReference type="PROSITE" id="PS01124">
    <property type="entry name" value="HTH_ARAC_FAMILY_2"/>
    <property type="match status" value="1"/>
</dbReference>
<evidence type="ECO:0000256" key="2">
    <source>
        <dbReference type="ARBA" id="ARBA00023125"/>
    </source>
</evidence>
<dbReference type="Gene3D" id="1.10.10.60">
    <property type="entry name" value="Homeodomain-like"/>
    <property type="match status" value="1"/>
</dbReference>
<evidence type="ECO:0000259" key="4">
    <source>
        <dbReference type="PROSITE" id="PS01124"/>
    </source>
</evidence>
<dbReference type="Pfam" id="PF06719">
    <property type="entry name" value="AraC_N"/>
    <property type="match status" value="1"/>
</dbReference>
<dbReference type="AlphaFoldDB" id="A0A0N1F045"/>
<gene>
    <name evidence="5" type="ORF">AE618_23060</name>
</gene>
<dbReference type="InterPro" id="IPR020449">
    <property type="entry name" value="Tscrpt_reg_AraC-type_HTH"/>
</dbReference>
<dbReference type="Pfam" id="PF12833">
    <property type="entry name" value="HTH_18"/>
    <property type="match status" value="1"/>
</dbReference>
<name>A0A0N1F045_9HYPH</name>
<dbReference type="SUPFAM" id="SSF51215">
    <property type="entry name" value="Regulatory protein AraC"/>
    <property type="match status" value="1"/>
</dbReference>
<dbReference type="GO" id="GO:0003700">
    <property type="term" value="F:DNA-binding transcription factor activity"/>
    <property type="evidence" value="ECO:0007669"/>
    <property type="project" value="InterPro"/>
</dbReference>
<feature type="domain" description="HTH araC/xylS-type" evidence="4">
    <location>
        <begin position="214"/>
        <end position="311"/>
    </location>
</feature>
<evidence type="ECO:0000313" key="6">
    <source>
        <dbReference type="Proteomes" id="UP000037822"/>
    </source>
</evidence>